<reference evidence="2 3" key="2">
    <citation type="submission" date="2018-11" db="EMBL/GenBank/DDBJ databases">
        <authorList>
            <consortium name="Pathogen Informatics"/>
        </authorList>
    </citation>
    <scope>NUCLEOTIDE SEQUENCE [LARGE SCALE GENOMIC DNA]</scope>
</reference>
<keyword evidence="3" id="KW-1185">Reference proteome</keyword>
<evidence type="ECO:0000313" key="3">
    <source>
        <dbReference type="Proteomes" id="UP000271098"/>
    </source>
</evidence>
<dbReference type="AlphaFoldDB" id="A0A183DCE8"/>
<accession>A0A183DCE8</accession>
<dbReference type="OrthoDB" id="5871534at2759"/>
<dbReference type="Pfam" id="PF24361">
    <property type="entry name" value="DUF7517"/>
    <property type="match status" value="1"/>
</dbReference>
<protein>
    <submittedName>
        <fullName evidence="4">DUF2577 domain-containing protein</fullName>
    </submittedName>
</protein>
<dbReference type="Proteomes" id="UP000271098">
    <property type="component" value="Unassembled WGS sequence"/>
</dbReference>
<feature type="domain" description="DUF7517" evidence="1">
    <location>
        <begin position="13"/>
        <end position="87"/>
    </location>
</feature>
<evidence type="ECO:0000259" key="1">
    <source>
        <dbReference type="Pfam" id="PF24361"/>
    </source>
</evidence>
<dbReference type="EMBL" id="UYRT01014915">
    <property type="protein sequence ID" value="VDK54536.1"/>
    <property type="molecule type" value="Genomic_DNA"/>
</dbReference>
<evidence type="ECO:0000313" key="2">
    <source>
        <dbReference type="EMBL" id="VDK54536.1"/>
    </source>
</evidence>
<dbReference type="InterPro" id="IPR055939">
    <property type="entry name" value="DUF7517"/>
</dbReference>
<sequence>MKHTFCFFVQFLEKSDLKKLAEVIEIIVDRHSPNPILLSALPQIVGNVYGSPVNPEKDQSYRTTWRALVKDHCGGKILIAPLPNGEEVLIKKKK</sequence>
<dbReference type="WBParaSite" id="GPUH_0000639801-mRNA-1">
    <property type="protein sequence ID" value="GPUH_0000639801-mRNA-1"/>
    <property type="gene ID" value="GPUH_0000639801"/>
</dbReference>
<name>A0A183DCE8_9BILA</name>
<reference evidence="4" key="1">
    <citation type="submission" date="2016-06" db="UniProtKB">
        <authorList>
            <consortium name="WormBaseParasite"/>
        </authorList>
    </citation>
    <scope>IDENTIFICATION</scope>
</reference>
<proteinExistence type="predicted"/>
<organism evidence="4">
    <name type="scientific">Gongylonema pulchrum</name>
    <dbReference type="NCBI Taxonomy" id="637853"/>
    <lineage>
        <taxon>Eukaryota</taxon>
        <taxon>Metazoa</taxon>
        <taxon>Ecdysozoa</taxon>
        <taxon>Nematoda</taxon>
        <taxon>Chromadorea</taxon>
        <taxon>Rhabditida</taxon>
        <taxon>Spirurina</taxon>
        <taxon>Spiruromorpha</taxon>
        <taxon>Spiruroidea</taxon>
        <taxon>Gongylonematidae</taxon>
        <taxon>Gongylonema</taxon>
    </lineage>
</organism>
<gene>
    <name evidence="2" type="ORF">GPUH_LOCUS6389</name>
</gene>
<evidence type="ECO:0000313" key="4">
    <source>
        <dbReference type="WBParaSite" id="GPUH_0000639801-mRNA-1"/>
    </source>
</evidence>